<dbReference type="InterPro" id="IPR027038">
    <property type="entry name" value="RanGap"/>
</dbReference>
<sequence>MVEDEGAYHLTNSKTLTRLEKIGLAYNSLGKPGNEAYQRFRMMRRIIDLHRDNRLSEIGKYMVGDLGVSVLMNSPYVSELAELDLQGNGLTDAAVVSLSNSEKLGRLESLNLSSNHITDVGAIAIAESKTLTNLKQLDLNFNQVGNEGAKAISSSLLLANLESLKLGQNRIGTVGAKALNESKTLTNLIHPIFGFY</sequence>
<dbReference type="GO" id="GO:0031267">
    <property type="term" value="F:small GTPase binding"/>
    <property type="evidence" value="ECO:0007669"/>
    <property type="project" value="TreeGrafter"/>
</dbReference>
<dbReference type="GO" id="GO:0048471">
    <property type="term" value="C:perinuclear region of cytoplasm"/>
    <property type="evidence" value="ECO:0007669"/>
    <property type="project" value="TreeGrafter"/>
</dbReference>
<name>A0A382YXF9_9ZZZZ</name>
<dbReference type="SMART" id="SM00368">
    <property type="entry name" value="LRR_RI"/>
    <property type="match status" value="4"/>
</dbReference>
<proteinExistence type="predicted"/>
<dbReference type="InterPro" id="IPR032675">
    <property type="entry name" value="LRR_dom_sf"/>
</dbReference>
<dbReference type="PROSITE" id="PS51450">
    <property type="entry name" value="LRR"/>
    <property type="match status" value="1"/>
</dbReference>
<dbReference type="InterPro" id="IPR001611">
    <property type="entry name" value="Leu-rich_rpt"/>
</dbReference>
<dbReference type="InterPro" id="IPR025875">
    <property type="entry name" value="Leu-rich_rpt_4"/>
</dbReference>
<dbReference type="GO" id="GO:0006913">
    <property type="term" value="P:nucleocytoplasmic transport"/>
    <property type="evidence" value="ECO:0007669"/>
    <property type="project" value="TreeGrafter"/>
</dbReference>
<keyword evidence="2" id="KW-0433">Leucine-rich repeat</keyword>
<gene>
    <name evidence="4" type="ORF">METZ01_LOCUS440675</name>
</gene>
<evidence type="ECO:0000256" key="2">
    <source>
        <dbReference type="ARBA" id="ARBA00022614"/>
    </source>
</evidence>
<organism evidence="4">
    <name type="scientific">marine metagenome</name>
    <dbReference type="NCBI Taxonomy" id="408172"/>
    <lineage>
        <taxon>unclassified sequences</taxon>
        <taxon>metagenomes</taxon>
        <taxon>ecological metagenomes</taxon>
    </lineage>
</organism>
<evidence type="ECO:0000256" key="3">
    <source>
        <dbReference type="ARBA" id="ARBA00022737"/>
    </source>
</evidence>
<keyword evidence="3" id="KW-0677">Repeat</keyword>
<dbReference type="SUPFAM" id="SSF52047">
    <property type="entry name" value="RNI-like"/>
    <property type="match status" value="1"/>
</dbReference>
<dbReference type="PANTHER" id="PTHR24113">
    <property type="entry name" value="RAN GTPASE-ACTIVATING PROTEIN 1"/>
    <property type="match status" value="1"/>
</dbReference>
<dbReference type="InterPro" id="IPR003591">
    <property type="entry name" value="Leu-rich_rpt_typical-subtyp"/>
</dbReference>
<evidence type="ECO:0000313" key="4">
    <source>
        <dbReference type="EMBL" id="SVD87821.1"/>
    </source>
</evidence>
<dbReference type="SMART" id="SM00369">
    <property type="entry name" value="LRR_TYP"/>
    <property type="match status" value="4"/>
</dbReference>
<evidence type="ECO:0000256" key="1">
    <source>
        <dbReference type="ARBA" id="ARBA00022468"/>
    </source>
</evidence>
<dbReference type="PANTHER" id="PTHR24113:SF12">
    <property type="entry name" value="RAN GTPASE-ACTIVATING PROTEIN 1"/>
    <property type="match status" value="1"/>
</dbReference>
<dbReference type="AlphaFoldDB" id="A0A382YXF9"/>
<keyword evidence="1" id="KW-0343">GTPase activation</keyword>
<accession>A0A382YXF9</accession>
<protein>
    <submittedName>
        <fullName evidence="4">Uncharacterized protein</fullName>
    </submittedName>
</protein>
<dbReference type="EMBL" id="UINC01179236">
    <property type="protein sequence ID" value="SVD87821.1"/>
    <property type="molecule type" value="Genomic_DNA"/>
</dbReference>
<dbReference type="GO" id="GO:0005634">
    <property type="term" value="C:nucleus"/>
    <property type="evidence" value="ECO:0007669"/>
    <property type="project" value="TreeGrafter"/>
</dbReference>
<reference evidence="4" key="1">
    <citation type="submission" date="2018-05" db="EMBL/GenBank/DDBJ databases">
        <authorList>
            <person name="Lanie J.A."/>
            <person name="Ng W.-L."/>
            <person name="Kazmierczak K.M."/>
            <person name="Andrzejewski T.M."/>
            <person name="Davidsen T.M."/>
            <person name="Wayne K.J."/>
            <person name="Tettelin H."/>
            <person name="Glass J.I."/>
            <person name="Rusch D."/>
            <person name="Podicherti R."/>
            <person name="Tsui H.-C.T."/>
            <person name="Winkler M.E."/>
        </authorList>
    </citation>
    <scope>NUCLEOTIDE SEQUENCE</scope>
</reference>
<dbReference type="Gene3D" id="3.80.10.10">
    <property type="entry name" value="Ribonuclease Inhibitor"/>
    <property type="match status" value="1"/>
</dbReference>
<dbReference type="GO" id="GO:0005096">
    <property type="term" value="F:GTPase activator activity"/>
    <property type="evidence" value="ECO:0007669"/>
    <property type="project" value="UniProtKB-KW"/>
</dbReference>
<dbReference type="Pfam" id="PF12799">
    <property type="entry name" value="LRR_4"/>
    <property type="match status" value="1"/>
</dbReference>
<dbReference type="Pfam" id="PF13516">
    <property type="entry name" value="LRR_6"/>
    <property type="match status" value="2"/>
</dbReference>
<dbReference type="GO" id="GO:0005829">
    <property type="term" value="C:cytosol"/>
    <property type="evidence" value="ECO:0007669"/>
    <property type="project" value="TreeGrafter"/>
</dbReference>